<evidence type="ECO:0000313" key="3">
    <source>
        <dbReference type="Proteomes" id="UP000624709"/>
    </source>
</evidence>
<name>A0ABQ4BAU5_9ACTN</name>
<keyword evidence="3" id="KW-1185">Reference proteome</keyword>
<comment type="caution">
    <text evidence="2">The sequence shown here is derived from an EMBL/GenBank/DDBJ whole genome shotgun (WGS) entry which is preliminary data.</text>
</comment>
<feature type="compositionally biased region" description="Pro residues" evidence="1">
    <location>
        <begin position="10"/>
        <end position="22"/>
    </location>
</feature>
<sequence>MRCAPKVPTQAPPPLPRRPPAPGCARPRPALASRLRLPARGLRLRHRVRLRRGGVEVKVSNKNYQPRRFLDS</sequence>
<proteinExistence type="predicted"/>
<reference evidence="2 3" key="1">
    <citation type="submission" date="2021-01" db="EMBL/GenBank/DDBJ databases">
        <title>Whole genome shotgun sequence of Actinoplanes palleronii NBRC 14916.</title>
        <authorList>
            <person name="Komaki H."/>
            <person name="Tamura T."/>
        </authorList>
    </citation>
    <scope>NUCLEOTIDE SEQUENCE [LARGE SCALE GENOMIC DNA]</scope>
    <source>
        <strain evidence="2 3">NBRC 14916</strain>
    </source>
</reference>
<evidence type="ECO:0000313" key="2">
    <source>
        <dbReference type="EMBL" id="GIE67831.1"/>
    </source>
</evidence>
<protein>
    <submittedName>
        <fullName evidence="2">Uncharacterized protein</fullName>
    </submittedName>
</protein>
<organism evidence="2 3">
    <name type="scientific">Actinoplanes palleronii</name>
    <dbReference type="NCBI Taxonomy" id="113570"/>
    <lineage>
        <taxon>Bacteria</taxon>
        <taxon>Bacillati</taxon>
        <taxon>Actinomycetota</taxon>
        <taxon>Actinomycetes</taxon>
        <taxon>Micromonosporales</taxon>
        <taxon>Micromonosporaceae</taxon>
        <taxon>Actinoplanes</taxon>
    </lineage>
</organism>
<dbReference type="Proteomes" id="UP000624709">
    <property type="component" value="Unassembled WGS sequence"/>
</dbReference>
<accession>A0ABQ4BAU5</accession>
<dbReference type="EMBL" id="BOMS01000052">
    <property type="protein sequence ID" value="GIE67831.1"/>
    <property type="molecule type" value="Genomic_DNA"/>
</dbReference>
<feature type="region of interest" description="Disordered" evidence="1">
    <location>
        <begin position="1"/>
        <end position="31"/>
    </location>
</feature>
<evidence type="ECO:0000256" key="1">
    <source>
        <dbReference type="SAM" id="MobiDB-lite"/>
    </source>
</evidence>
<gene>
    <name evidence="2" type="ORF">Apa02nite_039390</name>
</gene>